<gene>
    <name evidence="1" type="ORF">INT46_005940</name>
</gene>
<dbReference type="AlphaFoldDB" id="A0A8H7RT53"/>
<evidence type="ECO:0000313" key="2">
    <source>
        <dbReference type="Proteomes" id="UP000650833"/>
    </source>
</evidence>
<evidence type="ECO:0000313" key="1">
    <source>
        <dbReference type="EMBL" id="KAG2215323.1"/>
    </source>
</evidence>
<protein>
    <submittedName>
        <fullName evidence="1">Uncharacterized protein</fullName>
    </submittedName>
</protein>
<dbReference type="Proteomes" id="UP000650833">
    <property type="component" value="Unassembled WGS sequence"/>
</dbReference>
<sequence length="373" mass="42540">MHDYKHLKSKDSFFSEHPLFEWNLSNYIKYYEKKYSQKSKKALESTFLYHLKSIARDPSISEELKDAVDDIVKESENKDKVQVESSNCIKINGNVTSSNINLVASSSNIAVERQTIEKAIEERQITEKVIEERQKLRDEVGDLFNPLPTGNAANKRKIDQTEILYDSVNRPIILASQVRHELHGSLSQIEIATLKKMAKNLKPTTMAEELDLMSAQLILDLNDGDINEVNALKLSLSKTVSFVNFSTLKVFQKYIKNESFWEEVNSVNIELAPAMSVTSEETFNRIIQLSKDAKDRLALKQLRLAIAKEKVKAIEENEDDITAVLDIMEITARNIIADDTLKPNENDSEMTCYRKVASILDILLKDLNLNLLE</sequence>
<reference evidence="1" key="1">
    <citation type="submission" date="2020-12" db="EMBL/GenBank/DDBJ databases">
        <title>Metabolic potential, ecology and presence of endohyphal bacteria is reflected in genomic diversity of Mucoromycotina.</title>
        <authorList>
            <person name="Muszewska A."/>
            <person name="Okrasinska A."/>
            <person name="Steczkiewicz K."/>
            <person name="Drgas O."/>
            <person name="Orlowska M."/>
            <person name="Perlinska-Lenart U."/>
            <person name="Aleksandrzak-Piekarczyk T."/>
            <person name="Szatraj K."/>
            <person name="Zielenkiewicz U."/>
            <person name="Pilsyk S."/>
            <person name="Malc E."/>
            <person name="Mieczkowski P."/>
            <person name="Kruszewska J.S."/>
            <person name="Biernat P."/>
            <person name="Pawlowska J."/>
        </authorList>
    </citation>
    <scope>NUCLEOTIDE SEQUENCE</scope>
    <source>
        <strain evidence="1">CBS 226.32</strain>
    </source>
</reference>
<name>A0A8H7RT53_9FUNG</name>
<proteinExistence type="predicted"/>
<organism evidence="1 2">
    <name type="scientific">Mucor plumbeus</name>
    <dbReference type="NCBI Taxonomy" id="97098"/>
    <lineage>
        <taxon>Eukaryota</taxon>
        <taxon>Fungi</taxon>
        <taxon>Fungi incertae sedis</taxon>
        <taxon>Mucoromycota</taxon>
        <taxon>Mucoromycotina</taxon>
        <taxon>Mucoromycetes</taxon>
        <taxon>Mucorales</taxon>
        <taxon>Mucorineae</taxon>
        <taxon>Mucoraceae</taxon>
        <taxon>Mucor</taxon>
    </lineage>
</organism>
<comment type="caution">
    <text evidence="1">The sequence shown here is derived from an EMBL/GenBank/DDBJ whole genome shotgun (WGS) entry which is preliminary data.</text>
</comment>
<accession>A0A8H7RT53</accession>
<dbReference type="OrthoDB" id="2421456at2759"/>
<keyword evidence="2" id="KW-1185">Reference proteome</keyword>
<dbReference type="EMBL" id="JAEPRC010000010">
    <property type="protein sequence ID" value="KAG2215323.1"/>
    <property type="molecule type" value="Genomic_DNA"/>
</dbReference>